<dbReference type="EMBL" id="JAYWIO010000004">
    <property type="protein sequence ID" value="KAK7269806.1"/>
    <property type="molecule type" value="Genomic_DNA"/>
</dbReference>
<comment type="caution">
    <text evidence="3">The sequence shown here is derived from an EMBL/GenBank/DDBJ whole genome shotgun (WGS) entry which is preliminary data.</text>
</comment>
<sequence length="102" mass="11349">MFAWAFCCFKRANVEAGSKITYSVGFKNNGKITALELKILLDAGIYRDVSLMLPQNIVSTLRKYDRGALSFDIEDSFIAEAVIENVAAALSMDVDLVRTQKH</sequence>
<dbReference type="Proteomes" id="UP001372338">
    <property type="component" value="Unassembled WGS sequence"/>
</dbReference>
<dbReference type="Pfam" id="PF02738">
    <property type="entry name" value="MoCoBD_1"/>
    <property type="match status" value="1"/>
</dbReference>
<accession>A0AAN9F913</accession>
<evidence type="ECO:0000313" key="4">
    <source>
        <dbReference type="Proteomes" id="UP001372338"/>
    </source>
</evidence>
<dbReference type="AlphaFoldDB" id="A0AAN9F913"/>
<gene>
    <name evidence="3" type="ORF">RIF29_22549</name>
</gene>
<dbReference type="PANTHER" id="PTHR11908">
    <property type="entry name" value="XANTHINE DEHYDROGENASE"/>
    <property type="match status" value="1"/>
</dbReference>
<name>A0AAN9F913_CROPI</name>
<keyword evidence="1" id="KW-0500">Molybdenum</keyword>
<keyword evidence="4" id="KW-1185">Reference proteome</keyword>
<feature type="domain" description="Aldehyde oxidase/xanthine dehydrogenase first molybdopterin binding" evidence="2">
    <location>
        <begin position="17"/>
        <end position="72"/>
    </location>
</feature>
<dbReference type="GO" id="GO:0005506">
    <property type="term" value="F:iron ion binding"/>
    <property type="evidence" value="ECO:0007669"/>
    <property type="project" value="InterPro"/>
</dbReference>
<dbReference type="PANTHER" id="PTHR11908:SF132">
    <property type="entry name" value="ALDEHYDE OXIDASE 1-RELATED"/>
    <property type="match status" value="1"/>
</dbReference>
<dbReference type="SUPFAM" id="SSF56003">
    <property type="entry name" value="Molybdenum cofactor-binding domain"/>
    <property type="match status" value="1"/>
</dbReference>
<dbReference type="InterPro" id="IPR008274">
    <property type="entry name" value="AldOxase/xan_DH_MoCoBD1"/>
</dbReference>
<evidence type="ECO:0000256" key="1">
    <source>
        <dbReference type="ARBA" id="ARBA00022505"/>
    </source>
</evidence>
<protein>
    <recommendedName>
        <fullName evidence="2">Aldehyde oxidase/xanthine dehydrogenase first molybdopterin binding domain-containing protein</fullName>
    </recommendedName>
</protein>
<dbReference type="Gene3D" id="3.30.365.10">
    <property type="entry name" value="Aldehyde oxidase/xanthine dehydrogenase, molybdopterin binding domain"/>
    <property type="match status" value="1"/>
</dbReference>
<evidence type="ECO:0000313" key="3">
    <source>
        <dbReference type="EMBL" id="KAK7269806.1"/>
    </source>
</evidence>
<reference evidence="3 4" key="1">
    <citation type="submission" date="2024-01" db="EMBL/GenBank/DDBJ databases">
        <title>The genomes of 5 underutilized Papilionoideae crops provide insights into root nodulation and disease resistanc.</title>
        <authorList>
            <person name="Yuan L."/>
        </authorList>
    </citation>
    <scope>NUCLEOTIDE SEQUENCE [LARGE SCALE GENOMIC DNA]</scope>
    <source>
        <strain evidence="3">ZHUSHIDOU_FW_LH</strain>
        <tissue evidence="3">Leaf</tissue>
    </source>
</reference>
<organism evidence="3 4">
    <name type="scientific">Crotalaria pallida</name>
    <name type="common">Smooth rattlebox</name>
    <name type="synonym">Crotalaria striata</name>
    <dbReference type="NCBI Taxonomy" id="3830"/>
    <lineage>
        <taxon>Eukaryota</taxon>
        <taxon>Viridiplantae</taxon>
        <taxon>Streptophyta</taxon>
        <taxon>Embryophyta</taxon>
        <taxon>Tracheophyta</taxon>
        <taxon>Spermatophyta</taxon>
        <taxon>Magnoliopsida</taxon>
        <taxon>eudicotyledons</taxon>
        <taxon>Gunneridae</taxon>
        <taxon>Pentapetalae</taxon>
        <taxon>rosids</taxon>
        <taxon>fabids</taxon>
        <taxon>Fabales</taxon>
        <taxon>Fabaceae</taxon>
        <taxon>Papilionoideae</taxon>
        <taxon>50 kb inversion clade</taxon>
        <taxon>genistoids sensu lato</taxon>
        <taxon>core genistoids</taxon>
        <taxon>Crotalarieae</taxon>
        <taxon>Crotalaria</taxon>
    </lineage>
</organism>
<evidence type="ECO:0000259" key="2">
    <source>
        <dbReference type="Pfam" id="PF02738"/>
    </source>
</evidence>
<proteinExistence type="predicted"/>
<dbReference type="InterPro" id="IPR037165">
    <property type="entry name" value="AldOxase/xan_DH_Mopterin-bd_sf"/>
</dbReference>
<dbReference type="GO" id="GO:0016491">
    <property type="term" value="F:oxidoreductase activity"/>
    <property type="evidence" value="ECO:0007669"/>
    <property type="project" value="InterPro"/>
</dbReference>
<dbReference type="InterPro" id="IPR016208">
    <property type="entry name" value="Ald_Oxase/xanthine_DH-like"/>
</dbReference>